<accession>A0A366EQB4</accession>
<evidence type="ECO:0000313" key="2">
    <source>
        <dbReference type="EMBL" id="RBP04578.1"/>
    </source>
</evidence>
<feature type="region of interest" description="Disordered" evidence="1">
    <location>
        <begin position="1"/>
        <end position="44"/>
    </location>
</feature>
<gene>
    <name evidence="2" type="ORF">DFR50_13955</name>
</gene>
<protein>
    <submittedName>
        <fullName evidence="2">Uncharacterized protein</fullName>
    </submittedName>
</protein>
<proteinExistence type="predicted"/>
<organism evidence="2 3">
    <name type="scientific">Roseiarcus fermentans</name>
    <dbReference type="NCBI Taxonomy" id="1473586"/>
    <lineage>
        <taxon>Bacteria</taxon>
        <taxon>Pseudomonadati</taxon>
        <taxon>Pseudomonadota</taxon>
        <taxon>Alphaproteobacteria</taxon>
        <taxon>Hyphomicrobiales</taxon>
        <taxon>Roseiarcaceae</taxon>
        <taxon>Roseiarcus</taxon>
    </lineage>
</organism>
<dbReference type="AlphaFoldDB" id="A0A366EQB4"/>
<dbReference type="Proteomes" id="UP000253529">
    <property type="component" value="Unassembled WGS sequence"/>
</dbReference>
<reference evidence="2 3" key="1">
    <citation type="submission" date="2018-06" db="EMBL/GenBank/DDBJ databases">
        <title>Genomic Encyclopedia of Type Strains, Phase IV (KMG-IV): sequencing the most valuable type-strain genomes for metagenomic binning, comparative biology and taxonomic classification.</title>
        <authorList>
            <person name="Goeker M."/>
        </authorList>
    </citation>
    <scope>NUCLEOTIDE SEQUENCE [LARGE SCALE GENOMIC DNA]</scope>
    <source>
        <strain evidence="2 3">DSM 24875</strain>
    </source>
</reference>
<evidence type="ECO:0000313" key="3">
    <source>
        <dbReference type="Proteomes" id="UP000253529"/>
    </source>
</evidence>
<feature type="compositionally biased region" description="Basic and acidic residues" evidence="1">
    <location>
        <begin position="1"/>
        <end position="29"/>
    </location>
</feature>
<sequence length="44" mass="4612">MPKGEQKGNKEAKKPKADKPKGSGSEYKKSQVKGGQAPISAGKK</sequence>
<name>A0A366EQB4_9HYPH</name>
<dbReference type="EMBL" id="QNRK01000039">
    <property type="protein sequence ID" value="RBP04578.1"/>
    <property type="molecule type" value="Genomic_DNA"/>
</dbReference>
<evidence type="ECO:0000256" key="1">
    <source>
        <dbReference type="SAM" id="MobiDB-lite"/>
    </source>
</evidence>
<keyword evidence="3" id="KW-1185">Reference proteome</keyword>
<comment type="caution">
    <text evidence="2">The sequence shown here is derived from an EMBL/GenBank/DDBJ whole genome shotgun (WGS) entry which is preliminary data.</text>
</comment>
<dbReference type="RefSeq" id="WP_281017474.1">
    <property type="nucleotide sequence ID" value="NZ_QNRK01000039.1"/>
</dbReference>